<reference evidence="1" key="1">
    <citation type="journal article" date="2007" name="Science">
        <title>Draft genome of the filarial nematode parasite Brugia malayi.</title>
        <authorList>
            <person name="Ghedin E."/>
            <person name="Wang S."/>
            <person name="Spiro D."/>
            <person name="Caler E."/>
            <person name="Zhao Q."/>
            <person name="Crabtree J."/>
            <person name="Allen J.E."/>
            <person name="Delcher A.L."/>
            <person name="Guiliano D.B."/>
            <person name="Miranda-Saavedra D."/>
            <person name="Angiuoli S.V."/>
            <person name="Creasy T."/>
            <person name="Amedeo P."/>
            <person name="Haas B."/>
            <person name="El-Sayed N.M."/>
            <person name="Wortman J.R."/>
            <person name="Feldblyum T."/>
            <person name="Tallon L."/>
            <person name="Schatz M."/>
            <person name="Shumway M."/>
            <person name="Koo H."/>
            <person name="Salzberg S.L."/>
            <person name="Schobel S."/>
            <person name="Pertea M."/>
            <person name="Pop M."/>
            <person name="White O."/>
            <person name="Barton G.J."/>
            <person name="Carlow C.K."/>
            <person name="Crawford M.J."/>
            <person name="Daub J."/>
            <person name="Dimmic M.W."/>
            <person name="Estes C.F."/>
            <person name="Foster J.M."/>
            <person name="Ganatra M."/>
            <person name="Gregory W.F."/>
            <person name="Johnson N.M."/>
            <person name="Jin J."/>
            <person name="Komuniecki R."/>
            <person name="Korf I."/>
            <person name="Kumar S."/>
            <person name="Laney S."/>
            <person name="Li B.W."/>
            <person name="Li W."/>
            <person name="Lindblom T.H."/>
            <person name="Lustigman S."/>
            <person name="Ma D."/>
            <person name="Maina C.V."/>
            <person name="Martin D.M."/>
            <person name="McCarter J.P."/>
            <person name="McReynolds L."/>
            <person name="Mitreva M."/>
            <person name="Nutman T.B."/>
            <person name="Parkinson J."/>
            <person name="Peregrin-Alvarez J.M."/>
            <person name="Poole C."/>
            <person name="Ren Q."/>
            <person name="Saunders L."/>
            <person name="Sluder A.E."/>
            <person name="Smith K."/>
            <person name="Stanke M."/>
            <person name="Unnasch T.R."/>
            <person name="Ware J."/>
            <person name="Wei A.D."/>
            <person name="Weil G."/>
            <person name="Williams D.J."/>
            <person name="Zhang Y."/>
            <person name="Williams S.A."/>
            <person name="Fraser-Liggett C."/>
            <person name="Slatko B."/>
            <person name="Blaxter M.L."/>
            <person name="Scott A.L."/>
        </authorList>
    </citation>
    <scope>NUCLEOTIDE SEQUENCE</scope>
    <source>
        <strain evidence="1">FR3</strain>
    </source>
</reference>
<evidence type="ECO:0000313" key="2">
    <source>
        <dbReference type="WormBase" id="Bm1284"/>
    </source>
</evidence>
<dbReference type="AlphaFoldDB" id="A0A0J9XTL3"/>
<evidence type="ECO:0000313" key="1">
    <source>
        <dbReference type="EMBL" id="CDP95026.1"/>
    </source>
</evidence>
<organism evidence="1">
    <name type="scientific">Brugia malayi</name>
    <name type="common">Filarial nematode worm</name>
    <dbReference type="NCBI Taxonomy" id="6279"/>
    <lineage>
        <taxon>Eukaryota</taxon>
        <taxon>Metazoa</taxon>
        <taxon>Ecdysozoa</taxon>
        <taxon>Nematoda</taxon>
        <taxon>Chromadorea</taxon>
        <taxon>Rhabditida</taxon>
        <taxon>Spirurina</taxon>
        <taxon>Spiruromorpha</taxon>
        <taxon>Filarioidea</taxon>
        <taxon>Onchocercidae</taxon>
        <taxon>Brugia</taxon>
    </lineage>
</organism>
<protein>
    <submittedName>
        <fullName evidence="1">Bm1284</fullName>
    </submittedName>
</protein>
<name>A0A0J9XTL3_BRUMA</name>
<gene>
    <name evidence="1 2" type="ORF">Bm1284</name>
    <name evidence="1" type="ORF">BM_Bm1284</name>
</gene>
<dbReference type="WormBase" id="Bm1284">
    <property type="protein sequence ID" value="BM43022"/>
    <property type="gene ID" value="WBGene00221545"/>
</dbReference>
<proteinExistence type="predicted"/>
<accession>A0A0J9XTL3</accession>
<dbReference type="EMBL" id="LN856931">
    <property type="protein sequence ID" value="CDP95026.1"/>
    <property type="molecule type" value="Genomic_DNA"/>
</dbReference>
<sequence>MTIDCYRFERAIAIRCGVRIIALIKRPLSRAQRKHFLKFLFDIDR</sequence>
<reference evidence="1" key="2">
    <citation type="submission" date="2012-12" db="EMBL/GenBank/DDBJ databases">
        <authorList>
            <person name="Gao Y.W."/>
            <person name="Fan S.T."/>
            <person name="Sun H.T."/>
            <person name="Wang Z."/>
            <person name="Gao X.L."/>
            <person name="Li Y.G."/>
            <person name="Wang T.C."/>
            <person name="Zhang K."/>
            <person name="Xu W.W."/>
            <person name="Yu Z.J."/>
            <person name="Xia X.Z."/>
        </authorList>
    </citation>
    <scope>NUCLEOTIDE SEQUENCE</scope>
    <source>
        <strain evidence="1">FR3</strain>
    </source>
</reference>